<dbReference type="RefSeq" id="XP_035676554.1">
    <property type="nucleotide sequence ID" value="XM_035820661.1"/>
</dbReference>
<dbReference type="Proteomes" id="UP000001554">
    <property type="component" value="Chromosome 5"/>
</dbReference>
<reference evidence="3" key="2">
    <citation type="submission" date="2025-08" db="UniProtKB">
        <authorList>
            <consortium name="RefSeq"/>
        </authorList>
    </citation>
    <scope>IDENTIFICATION</scope>
    <source>
        <strain evidence="3">S238N-H82</strain>
        <tissue evidence="3">Testes</tissue>
    </source>
</reference>
<evidence type="ECO:0000313" key="3">
    <source>
        <dbReference type="RefSeq" id="XP_035676554.1"/>
    </source>
</evidence>
<feature type="compositionally biased region" description="Low complexity" evidence="1">
    <location>
        <begin position="115"/>
        <end position="140"/>
    </location>
</feature>
<protein>
    <submittedName>
        <fullName evidence="3">Uncharacterized protein LOC118415822 isoform X1</fullName>
    </submittedName>
</protein>
<keyword evidence="2" id="KW-1185">Reference proteome</keyword>
<sequence length="1808" mass="205151">MLTWLFNKDYFRTGAVAIFSFSVSEKHRVPGAKCESVWERLEDGRLGNVWRWLLLADNLRDSCHGYPITDLMEQEGSVEETAKGGMAAAVGNTADDGTTNCKSGNANGAEDTKASLSGTRTRTRSSKSTSSSSSHGTITPDRPPSPTPTSQGMGCKNCTPCGNTSMPGSDNGGAAHITVYNFGNIQGSQIGHGGTLHNIQARQTSSKGGQTDETERAVDFVNSIINPGNYPNQYCLKYEDLAERFQSRHGRFKDLGVGPLKAFLQKSPHFDLVQTEAGLMVQQKFEQGTPIGEDQVDSLVNSFDLQTRMQANLPEFNDDSDLEVDFQSCYSHSLGSRSSSRVTSPGITTQRPVIFGQEPIDQGSCNWNYVRPKSRHVRHSSGGSERLSLDLSGSPSIFTSPSPCFSFSSSADSRLPSTPYFNTNISADLLDKLLHKPAGPNILFRESEVVYQGHEGQAAFMLDVVSMWNTPKRKERAFIVMGVQCKCPPPHDVIGLQDTGLDAYYQNLFDTAKCFSYKPPFRYEEFKHRDVLLGIVVIPPCFGSRYTEPCIAEDSLEHGMWHQDELWYRDGPCNAAAPSQNHAKVFTWFRDSTSPRIAKAQLKFPLLGRGEEKWESFFEAVDQFDSRRSYCLILSRCAQDTRHLGELEALAGVPWLKVFDFDQKSRVDGVLSVCEEKLKSTRGLTISTPIDSLDSLSNRSTDWFFPRGHVHKRESLVDGSERAWVKKYGKEVEAHCSLLSEFCHDTTLLTAVVLWYSDDDGLGFLNRLLMKMDSAIDPLKVVLCMPEVPKATASRELVNSIQRSLEIEKVIEIPLECVCWGLQKIAEDNEGRASSQPYQLPNAVSLEPLVVSASDACWLQRELDVLYINETFEQPDTQTSHLGDSFLRGGVLTWYEYHLSSFDARRTLYDDVLNHVKKHIMRGQSTLITLYHAPGGGGTCFARRILWDIHQIDQSVPCVFASAPTMTISELHSRLDWLHNKTHLPVVLLIDSQDSILVNRLFHTCYNVKLIILYVQRYNMAIHEKKQRGNEFWLKGIVDKDEALRLERVFAPHCNQERKHALKILTEGVAVHHVYEFGLTAYDNEYVGVSSYVKGYLDIPKEGALTAWQTAVGYLALAYFYGHIGIPRQFFAKLLGVREDLDALVTTEYLTHRGKQFVFEEDNTWRVTHHVVAKEILEQILCRQTGRHDKEGRLSENARKHLSAFACKFIKEAGVRQMKNGVASPALMRVLRDIFINRDYKAMGQDDIQRRQMMSPIITDIPPHDNSRERLAVLQALTECFPRDPNFWGHLGRFYAMCRASDEEAERCLEKALTLRQEEIRSYQYARRKEESSGDTVLCQVHHMYGILYSRRVAEAVGSKLGDFSNFYHDFDPKKQNIHDVMKKVSDLAVLARDCFTKSRELLVPGMEESFGYIGEITCRLQIVDFLQRFYPSGYFAYLDDDNAPGDVVEFLSSCFSECDHLMAACLDRCTYEDLMRNDSFLQCVNWFNVLFKNAAEALQRWEGGDSIRSRRSRIAALKIKHHNLTKQSKRTFLSLENIHSKDDIAHIIELFECTFQEVYEQNLPMDIGVEVKDWLLAIRHVYCSQTYPLENVLLQVRRWYEKSPKSPLAVYYLYVLNTVLAIGKKKQSGSSRYFAESKRLLPEMKQLSRLVHRYVKTREWLGVEDGQGIRRLVHRGKLGEWSQEQRFWKDPSKTALLEVRTGTVCFSREQLHGTIELDTGQHHSGEPLKVFFVPKIFGMFGKKFENLRVQFYIGFGIDRGCEAFNLKELQKVACTFCKTPTEVPSLGPTRTARCMKCKNVVRATGND</sequence>
<accession>A0A9J7L585</accession>
<dbReference type="GO" id="GO:0005737">
    <property type="term" value="C:cytoplasm"/>
    <property type="evidence" value="ECO:0000318"/>
    <property type="project" value="GO_Central"/>
</dbReference>
<dbReference type="KEGG" id="bfo:118415822"/>
<dbReference type="GeneID" id="118415822"/>
<gene>
    <name evidence="3" type="primary">LOC118415822</name>
</gene>
<evidence type="ECO:0000256" key="1">
    <source>
        <dbReference type="SAM" id="MobiDB-lite"/>
    </source>
</evidence>
<feature type="region of interest" description="Disordered" evidence="1">
    <location>
        <begin position="89"/>
        <end position="152"/>
    </location>
</feature>
<name>A0A9J7L585_BRAFL</name>
<dbReference type="OMA" id="KLTMMHI"/>
<reference evidence="2" key="1">
    <citation type="journal article" date="2020" name="Nat. Ecol. Evol.">
        <title>Deeply conserved synteny resolves early events in vertebrate evolution.</title>
        <authorList>
            <person name="Simakov O."/>
            <person name="Marletaz F."/>
            <person name="Yue J.X."/>
            <person name="O'Connell B."/>
            <person name="Jenkins J."/>
            <person name="Brandt A."/>
            <person name="Calef R."/>
            <person name="Tung C.H."/>
            <person name="Huang T.K."/>
            <person name="Schmutz J."/>
            <person name="Satoh N."/>
            <person name="Yu J.K."/>
            <person name="Putnam N.H."/>
            <person name="Green R.E."/>
            <person name="Rokhsar D.S."/>
        </authorList>
    </citation>
    <scope>NUCLEOTIDE SEQUENCE [LARGE SCALE GENOMIC DNA]</scope>
    <source>
        <strain evidence="2">S238N-H82</strain>
    </source>
</reference>
<organism evidence="2 3">
    <name type="scientific">Branchiostoma floridae</name>
    <name type="common">Florida lancelet</name>
    <name type="synonym">Amphioxus</name>
    <dbReference type="NCBI Taxonomy" id="7739"/>
    <lineage>
        <taxon>Eukaryota</taxon>
        <taxon>Metazoa</taxon>
        <taxon>Chordata</taxon>
        <taxon>Cephalochordata</taxon>
        <taxon>Leptocardii</taxon>
        <taxon>Amphioxiformes</taxon>
        <taxon>Branchiostomatidae</taxon>
        <taxon>Branchiostoma</taxon>
    </lineage>
</organism>
<evidence type="ECO:0000313" key="2">
    <source>
        <dbReference type="Proteomes" id="UP000001554"/>
    </source>
</evidence>
<proteinExistence type="predicted"/>
<feature type="compositionally biased region" description="Polar residues" evidence="1">
    <location>
        <begin position="95"/>
        <end position="106"/>
    </location>
</feature>
<dbReference type="PANTHER" id="PTHR16155">
    <property type="entry name" value="DED DOMAIN-CONTAINING PROTEIN"/>
    <property type="match status" value="1"/>
</dbReference>
<dbReference type="PANTHER" id="PTHR16155:SF19">
    <property type="entry name" value="DED DOMAIN-CONTAINING PROTEIN"/>
    <property type="match status" value="1"/>
</dbReference>
<dbReference type="OrthoDB" id="2337140at2759"/>